<dbReference type="NCBIfam" id="TIGR00478">
    <property type="entry name" value="tly"/>
    <property type="match status" value="1"/>
</dbReference>
<dbReference type="EC" id="2.1.1.227" evidence="5"/>
<dbReference type="SUPFAM" id="SSF53335">
    <property type="entry name" value="S-adenosyl-L-methionine-dependent methyltransferases"/>
    <property type="match status" value="1"/>
</dbReference>
<dbReference type="EC" id="2.1.1.226" evidence="5"/>
<dbReference type="GO" id="GO:0008168">
    <property type="term" value="F:methyltransferase activity"/>
    <property type="evidence" value="ECO:0007669"/>
    <property type="project" value="UniProtKB-KW"/>
</dbReference>
<keyword evidence="5" id="KW-0808">Transferase</keyword>
<dbReference type="EMBL" id="JACHFZ010000001">
    <property type="protein sequence ID" value="MBB5291062.1"/>
    <property type="molecule type" value="Genomic_DNA"/>
</dbReference>
<dbReference type="InterPro" id="IPR047048">
    <property type="entry name" value="TlyA"/>
</dbReference>
<reference evidence="5 6" key="1">
    <citation type="submission" date="2020-08" db="EMBL/GenBank/DDBJ databases">
        <title>Genomic Encyclopedia of Type Strains, Phase IV (KMG-IV): sequencing the most valuable type-strain genomes for metagenomic binning, comparative biology and taxonomic classification.</title>
        <authorList>
            <person name="Goeker M."/>
        </authorList>
    </citation>
    <scope>NUCLEOTIDE SEQUENCE [LARGE SCALE GENOMIC DNA]</scope>
    <source>
        <strain evidence="5 6">DSM 25335</strain>
    </source>
</reference>
<evidence type="ECO:0000256" key="2">
    <source>
        <dbReference type="ARBA" id="ARBA00029460"/>
    </source>
</evidence>
<dbReference type="GO" id="GO:0032259">
    <property type="term" value="P:methylation"/>
    <property type="evidence" value="ECO:0007669"/>
    <property type="project" value="UniProtKB-KW"/>
</dbReference>
<dbReference type="Gene3D" id="3.40.50.150">
    <property type="entry name" value="Vaccinia Virus protein VP39"/>
    <property type="match status" value="1"/>
</dbReference>
<dbReference type="GO" id="GO:0003723">
    <property type="term" value="F:RNA binding"/>
    <property type="evidence" value="ECO:0007669"/>
    <property type="project" value="UniProtKB-KW"/>
</dbReference>
<dbReference type="PROSITE" id="PS50889">
    <property type="entry name" value="S4"/>
    <property type="match status" value="1"/>
</dbReference>
<evidence type="ECO:0000313" key="6">
    <source>
        <dbReference type="Proteomes" id="UP000566663"/>
    </source>
</evidence>
<dbReference type="Gene3D" id="3.10.290.10">
    <property type="entry name" value="RNA-binding S4 domain"/>
    <property type="match status" value="1"/>
</dbReference>
<dbReference type="CDD" id="cd00165">
    <property type="entry name" value="S4"/>
    <property type="match status" value="1"/>
</dbReference>
<dbReference type="AlphaFoldDB" id="A0A7W8HY34"/>
<feature type="domain" description="RNA-binding S4" evidence="4">
    <location>
        <begin position="4"/>
        <end position="65"/>
    </location>
</feature>
<proteinExistence type="inferred from homology"/>
<keyword evidence="5" id="KW-0489">Methyltransferase</keyword>
<keyword evidence="6" id="KW-1185">Reference proteome</keyword>
<name>A0A7W8HY34_9CAUL</name>
<comment type="caution">
    <text evidence="5">The sequence shown here is derived from an EMBL/GenBank/DDBJ whole genome shotgun (WGS) entry which is preliminary data.</text>
</comment>
<dbReference type="Pfam" id="PF01728">
    <property type="entry name" value="FtsJ"/>
    <property type="match status" value="1"/>
</dbReference>
<gene>
    <name evidence="5" type="ORF">HNQ67_000558</name>
</gene>
<evidence type="ECO:0000256" key="1">
    <source>
        <dbReference type="ARBA" id="ARBA00022884"/>
    </source>
</evidence>
<comment type="similarity">
    <text evidence="2">Belongs to the TlyA family.</text>
</comment>
<evidence type="ECO:0000313" key="5">
    <source>
        <dbReference type="EMBL" id="MBB5291062.1"/>
    </source>
</evidence>
<dbReference type="PANTHER" id="PTHR32319:SF0">
    <property type="entry name" value="BACTERIAL HEMOLYSIN-LIKE PROTEIN"/>
    <property type="match status" value="1"/>
</dbReference>
<dbReference type="Pfam" id="PF01479">
    <property type="entry name" value="S4"/>
    <property type="match status" value="1"/>
</dbReference>
<dbReference type="Proteomes" id="UP000566663">
    <property type="component" value="Unassembled WGS sequence"/>
</dbReference>
<evidence type="ECO:0000256" key="3">
    <source>
        <dbReference type="PROSITE-ProRule" id="PRU00182"/>
    </source>
</evidence>
<dbReference type="InterPro" id="IPR004538">
    <property type="entry name" value="Hemolysin_A/TlyA"/>
</dbReference>
<keyword evidence="1 3" id="KW-0694">RNA-binding</keyword>
<dbReference type="SUPFAM" id="SSF55174">
    <property type="entry name" value="Alpha-L RNA-binding motif"/>
    <property type="match status" value="1"/>
</dbReference>
<accession>A0A7W8HY34</accession>
<dbReference type="SMART" id="SM00363">
    <property type="entry name" value="S4"/>
    <property type="match status" value="1"/>
</dbReference>
<protein>
    <submittedName>
        <fullName evidence="5">23S rRNA (Cytidine1920-2'-O)/16S rRNA (Cytidine1409-2'-O)-methyltransferase</fullName>
        <ecNumber evidence="5">2.1.1.226</ecNumber>
        <ecNumber evidence="5">2.1.1.227</ecNumber>
    </submittedName>
</protein>
<dbReference type="InterPro" id="IPR002877">
    <property type="entry name" value="RNA_MeTrfase_FtsJ_dom"/>
</dbReference>
<sequence length="248" mass="26051">MTRVRLDQLLVARGLAESRAKARAAIEAGGVTVDGSPARAASQSVAEKAVVAYVDAHRWVGRGALKLEHALSLWPVPVEGRIVLDIGASTGGFTEVCLEHGAARVYAVDVGNGQMHPRLAGDPRVINLERTDARDLTSALIPEPPQLIVCDASFIGLSKVLPAALALAAPDADLVTLVKPQFEADSPRGVGKKGVVKDPEAHQAAVNSVSAWLEGQGWRVEATSPSPIVGGDGNVEFLLWARRASGER</sequence>
<organism evidence="5 6">
    <name type="scientific">Brevundimonas basaltis</name>
    <dbReference type="NCBI Taxonomy" id="472166"/>
    <lineage>
        <taxon>Bacteria</taxon>
        <taxon>Pseudomonadati</taxon>
        <taxon>Pseudomonadota</taxon>
        <taxon>Alphaproteobacteria</taxon>
        <taxon>Caulobacterales</taxon>
        <taxon>Caulobacteraceae</taxon>
        <taxon>Brevundimonas</taxon>
    </lineage>
</organism>
<dbReference type="PIRSF" id="PIRSF005578">
    <property type="entry name" value="TlyA"/>
    <property type="match status" value="1"/>
</dbReference>
<dbReference type="CDD" id="cd02440">
    <property type="entry name" value="AdoMet_MTases"/>
    <property type="match status" value="1"/>
</dbReference>
<dbReference type="InterPro" id="IPR002942">
    <property type="entry name" value="S4_RNA-bd"/>
</dbReference>
<dbReference type="PANTHER" id="PTHR32319">
    <property type="entry name" value="BACTERIAL HEMOLYSIN-LIKE PROTEIN"/>
    <property type="match status" value="1"/>
</dbReference>
<dbReference type="InterPro" id="IPR036986">
    <property type="entry name" value="S4_RNA-bd_sf"/>
</dbReference>
<evidence type="ECO:0000259" key="4">
    <source>
        <dbReference type="SMART" id="SM00363"/>
    </source>
</evidence>
<dbReference type="InterPro" id="IPR029063">
    <property type="entry name" value="SAM-dependent_MTases_sf"/>
</dbReference>
<dbReference type="RefSeq" id="WP_183252106.1">
    <property type="nucleotide sequence ID" value="NZ_BAAAFF010000004.1"/>
</dbReference>